<organism evidence="2 3">
    <name type="scientific">Sphingomonas psychrolutea</name>
    <dbReference type="NCBI Taxonomy" id="1259676"/>
    <lineage>
        <taxon>Bacteria</taxon>
        <taxon>Pseudomonadati</taxon>
        <taxon>Pseudomonadota</taxon>
        <taxon>Alphaproteobacteria</taxon>
        <taxon>Sphingomonadales</taxon>
        <taxon>Sphingomonadaceae</taxon>
        <taxon>Sphingomonas</taxon>
    </lineage>
</organism>
<comment type="caution">
    <text evidence="2">The sequence shown here is derived from an EMBL/GenBank/DDBJ whole genome shotgun (WGS) entry which is preliminary data.</text>
</comment>
<dbReference type="InterPro" id="IPR016092">
    <property type="entry name" value="ATAP"/>
</dbReference>
<name>A0ABQ1GD61_9SPHN</name>
<dbReference type="NCBIfam" id="NF010147">
    <property type="entry name" value="PRK13623.1"/>
    <property type="match status" value="1"/>
</dbReference>
<dbReference type="EMBL" id="BMDW01000004">
    <property type="protein sequence ID" value="GGA41298.1"/>
    <property type="molecule type" value="Genomic_DNA"/>
</dbReference>
<reference evidence="3" key="1">
    <citation type="journal article" date="2019" name="Int. J. Syst. Evol. Microbiol.">
        <title>The Global Catalogue of Microorganisms (GCM) 10K type strain sequencing project: providing services to taxonomists for standard genome sequencing and annotation.</title>
        <authorList>
            <consortium name="The Broad Institute Genomics Platform"/>
            <consortium name="The Broad Institute Genome Sequencing Center for Infectious Disease"/>
            <person name="Wu L."/>
            <person name="Ma J."/>
        </authorList>
    </citation>
    <scope>NUCLEOTIDE SEQUENCE [LARGE SCALE GENOMIC DNA]</scope>
    <source>
        <strain evidence="3">CGMCC 1.10106</strain>
    </source>
</reference>
<dbReference type="InterPro" id="IPR035903">
    <property type="entry name" value="HesB-like_dom_sf"/>
</dbReference>
<dbReference type="PROSITE" id="PS01152">
    <property type="entry name" value="HESB"/>
    <property type="match status" value="1"/>
</dbReference>
<dbReference type="Pfam" id="PF01521">
    <property type="entry name" value="Fe-S_biosyn"/>
    <property type="match status" value="1"/>
</dbReference>
<dbReference type="NCBIfam" id="TIGR00049">
    <property type="entry name" value="iron-sulfur cluster assembly accessory protein"/>
    <property type="match status" value="1"/>
</dbReference>
<gene>
    <name evidence="2" type="ORF">GCM10011395_09440</name>
</gene>
<proteinExistence type="predicted"/>
<dbReference type="PANTHER" id="PTHR43011">
    <property type="entry name" value="IRON-SULFUR CLUSTER ASSEMBLY 2 HOMOLOG, MITOCHONDRIAL"/>
    <property type="match status" value="1"/>
</dbReference>
<dbReference type="Gene3D" id="2.60.300.12">
    <property type="entry name" value="HesB-like domain"/>
    <property type="match status" value="1"/>
</dbReference>
<feature type="domain" description="Core" evidence="1">
    <location>
        <begin position="29"/>
        <end position="129"/>
    </location>
</feature>
<dbReference type="Proteomes" id="UP000618591">
    <property type="component" value="Unassembled WGS sequence"/>
</dbReference>
<dbReference type="SUPFAM" id="SSF89360">
    <property type="entry name" value="HesB-like domain"/>
    <property type="match status" value="1"/>
</dbReference>
<evidence type="ECO:0000313" key="3">
    <source>
        <dbReference type="Proteomes" id="UP000618591"/>
    </source>
</evidence>
<evidence type="ECO:0000259" key="1">
    <source>
        <dbReference type="Pfam" id="PF01521"/>
    </source>
</evidence>
<evidence type="ECO:0000313" key="2">
    <source>
        <dbReference type="EMBL" id="GGA41298.1"/>
    </source>
</evidence>
<dbReference type="InterPro" id="IPR000361">
    <property type="entry name" value="ATAP_core_dom"/>
</dbReference>
<keyword evidence="3" id="KW-1185">Reference proteome</keyword>
<dbReference type="PANTHER" id="PTHR43011:SF1">
    <property type="entry name" value="IRON-SULFUR CLUSTER ASSEMBLY 2 HOMOLOG, MITOCHONDRIAL"/>
    <property type="match status" value="1"/>
</dbReference>
<dbReference type="InterPro" id="IPR017870">
    <property type="entry name" value="FeS_cluster_insertion_CS"/>
</dbReference>
<protein>
    <submittedName>
        <fullName evidence="2">Heme biosynthesis protein HemY</fullName>
    </submittedName>
</protein>
<sequence length="134" mass="13742">MARRRIDRTRIADTAVTSYLSVMATLAPQIALTPSAAARVAAIAAKQGKPAILRLSVDGGGCSGFQYKFGFADAVDQDDAVAEQDGVRLVVDSISLDLVRGSAVDYVEELGGAAFKVTNPNAASGCGCGSSFAV</sequence>
<accession>A0ABQ1GD61</accession>